<dbReference type="Pfam" id="PF01257">
    <property type="entry name" value="2Fe-2S_thioredx"/>
    <property type="match status" value="1"/>
</dbReference>
<evidence type="ECO:0000313" key="2">
    <source>
        <dbReference type="Proteomes" id="UP000217895"/>
    </source>
</evidence>
<accession>A0A1Z4JNY3</accession>
<keyword evidence="2" id="KW-1185">Reference proteome</keyword>
<gene>
    <name evidence="1" type="ORF">NIES2135_53020</name>
</gene>
<dbReference type="CDD" id="cd02980">
    <property type="entry name" value="TRX_Fd_family"/>
    <property type="match status" value="1"/>
</dbReference>
<sequence length="223" mass="24729">MHIISNNLGRILRKTMTQDQRSTEFCFSGKFLGYVFKDGYKIKRLNLATENGEYSIKMTKLARATLGQTLLPGDQIQVGGWQKYDRSENAFKFKAYWIKPVNSVAQLELPAPQASSPKPKKQSILVCQKSSCMKRGGKAICGAIEQALSDRGLEDQVTLKGTGCMKACGKVPVVLDKTRYTKLNPKDVATLIDEHFAPAIEPTQPEINPIAPQREIEVLPISA</sequence>
<dbReference type="AlphaFoldDB" id="A0A1Z4JNY3"/>
<reference evidence="1 2" key="1">
    <citation type="submission" date="2017-06" db="EMBL/GenBank/DDBJ databases">
        <title>Genome sequencing of cyanobaciteial culture collection at National Institute for Environmental Studies (NIES).</title>
        <authorList>
            <person name="Hirose Y."/>
            <person name="Shimura Y."/>
            <person name="Fujisawa T."/>
            <person name="Nakamura Y."/>
            <person name="Kawachi M."/>
        </authorList>
    </citation>
    <scope>NUCLEOTIDE SEQUENCE [LARGE SCALE GENOMIC DNA]</scope>
    <source>
        <strain evidence="1 2">NIES-2135</strain>
    </source>
</reference>
<dbReference type="EMBL" id="AP018203">
    <property type="protein sequence ID" value="BAY58429.1"/>
    <property type="molecule type" value="Genomic_DNA"/>
</dbReference>
<proteinExistence type="predicted"/>
<protein>
    <submittedName>
        <fullName evidence="1">Uncharacterized protein</fullName>
    </submittedName>
</protein>
<dbReference type="InterPro" id="IPR036249">
    <property type="entry name" value="Thioredoxin-like_sf"/>
</dbReference>
<organism evidence="1 2">
    <name type="scientific">Leptolyngbya boryana NIES-2135</name>
    <dbReference type="NCBI Taxonomy" id="1973484"/>
    <lineage>
        <taxon>Bacteria</taxon>
        <taxon>Bacillati</taxon>
        <taxon>Cyanobacteriota</taxon>
        <taxon>Cyanophyceae</taxon>
        <taxon>Leptolyngbyales</taxon>
        <taxon>Leptolyngbyaceae</taxon>
        <taxon>Leptolyngbya group</taxon>
        <taxon>Leptolyngbya</taxon>
    </lineage>
</organism>
<dbReference type="Gene3D" id="3.40.30.10">
    <property type="entry name" value="Glutaredoxin"/>
    <property type="match status" value="1"/>
</dbReference>
<dbReference type="SUPFAM" id="SSF52833">
    <property type="entry name" value="Thioredoxin-like"/>
    <property type="match status" value="1"/>
</dbReference>
<evidence type="ECO:0000313" key="1">
    <source>
        <dbReference type="EMBL" id="BAY58429.1"/>
    </source>
</evidence>
<dbReference type="Proteomes" id="UP000217895">
    <property type="component" value="Chromosome"/>
</dbReference>
<name>A0A1Z4JNY3_LEPBY</name>